<dbReference type="Proteomes" id="UP000176998">
    <property type="component" value="Unassembled WGS sequence"/>
</dbReference>
<dbReference type="GeneID" id="34565818"/>
<dbReference type="AlphaFoldDB" id="A0A1G4AS59"/>
<dbReference type="EMBL" id="MJBS01000162">
    <property type="protein sequence ID" value="OHE91998.1"/>
    <property type="molecule type" value="Genomic_DNA"/>
</dbReference>
<organism evidence="1 2">
    <name type="scientific">Colletotrichum orchidophilum</name>
    <dbReference type="NCBI Taxonomy" id="1209926"/>
    <lineage>
        <taxon>Eukaryota</taxon>
        <taxon>Fungi</taxon>
        <taxon>Dikarya</taxon>
        <taxon>Ascomycota</taxon>
        <taxon>Pezizomycotina</taxon>
        <taxon>Sordariomycetes</taxon>
        <taxon>Hypocreomycetidae</taxon>
        <taxon>Glomerellales</taxon>
        <taxon>Glomerellaceae</taxon>
        <taxon>Colletotrichum</taxon>
    </lineage>
</organism>
<evidence type="ECO:0000313" key="2">
    <source>
        <dbReference type="Proteomes" id="UP000176998"/>
    </source>
</evidence>
<dbReference type="RefSeq" id="XP_022469170.1">
    <property type="nucleotide sequence ID" value="XM_022624308.1"/>
</dbReference>
<sequence>MLRREPLTRGLAANRNKAFVVVPLQCVLFRAKPAGLRSSIKRPLDPFERSCGGKLVEQHGAGVVTSRVLYNSSSVPVNIVPYKSKFSIVKGQSTTEWYVVRP</sequence>
<accession>A0A1G4AS59</accession>
<reference evidence="1 2" key="1">
    <citation type="submission" date="2016-09" db="EMBL/GenBank/DDBJ databases">
        <authorList>
            <person name="Capua I."/>
            <person name="De Benedictis P."/>
            <person name="Joannis T."/>
            <person name="Lombin L.H."/>
            <person name="Cattoli G."/>
        </authorList>
    </citation>
    <scope>NUCLEOTIDE SEQUENCE [LARGE SCALE GENOMIC DNA]</scope>
    <source>
        <strain evidence="1 2">IMI 309357</strain>
    </source>
</reference>
<name>A0A1G4AS59_9PEZI</name>
<protein>
    <submittedName>
        <fullName evidence="1">Uncharacterized protein</fullName>
    </submittedName>
</protein>
<proteinExistence type="predicted"/>
<keyword evidence="2" id="KW-1185">Reference proteome</keyword>
<gene>
    <name evidence="1" type="ORF">CORC01_12689</name>
</gene>
<comment type="caution">
    <text evidence="1">The sequence shown here is derived from an EMBL/GenBank/DDBJ whole genome shotgun (WGS) entry which is preliminary data.</text>
</comment>
<evidence type="ECO:0000313" key="1">
    <source>
        <dbReference type="EMBL" id="OHE91998.1"/>
    </source>
</evidence>